<evidence type="ECO:0000256" key="4">
    <source>
        <dbReference type="ARBA" id="ARBA00022824"/>
    </source>
</evidence>
<comment type="subcellular location">
    <subcellularLocation>
        <location evidence="1 7">Endoplasmic reticulum membrane</location>
        <topology evidence="1 7">Multi-pass membrane protein</topology>
    </subcellularLocation>
</comment>
<comment type="caution">
    <text evidence="7">Lacks conserved residue(s) required for the propagation of feature annotation.</text>
</comment>
<dbReference type="Proteomes" id="UP001605036">
    <property type="component" value="Unassembled WGS sequence"/>
</dbReference>
<dbReference type="Pfam" id="PF08285">
    <property type="entry name" value="DPM3"/>
    <property type="match status" value="1"/>
</dbReference>
<evidence type="ECO:0000313" key="9">
    <source>
        <dbReference type="Proteomes" id="UP001605036"/>
    </source>
</evidence>
<evidence type="ECO:0000256" key="1">
    <source>
        <dbReference type="ARBA" id="ARBA00004477"/>
    </source>
</evidence>
<comment type="subunit">
    <text evidence="7">Component of the dolichol-phosphate mannose (DPM) synthase complex.</text>
</comment>
<sequence>MKQVFKFFGVVGTLVALWIALLLSTELSPAVRLVVPYLPVYALVALGCYGLGMVGYGLMVFPTCPEEAVLLQKDIDEAKAFLKQKGVYVATQ</sequence>
<dbReference type="InterPro" id="IPR013174">
    <property type="entry name" value="DPM3"/>
</dbReference>
<dbReference type="EMBL" id="JBHFFA010000007">
    <property type="protein sequence ID" value="KAL2611299.1"/>
    <property type="molecule type" value="Genomic_DNA"/>
</dbReference>
<dbReference type="AlphaFoldDB" id="A0ABD1XQS7"/>
<dbReference type="PANTHER" id="PTHR16433:SF0">
    <property type="entry name" value="DOLICHOL-PHOSPHATE MANNOSYLTRANSFERASE SUBUNIT 3"/>
    <property type="match status" value="1"/>
</dbReference>
<evidence type="ECO:0000256" key="3">
    <source>
        <dbReference type="ARBA" id="ARBA00022692"/>
    </source>
</evidence>
<dbReference type="GO" id="GO:0005789">
    <property type="term" value="C:endoplasmic reticulum membrane"/>
    <property type="evidence" value="ECO:0007669"/>
    <property type="project" value="UniProtKB-SubCell"/>
</dbReference>
<comment type="function">
    <text evidence="7">Stabilizer subunit of the dolichol-phosphate mannose (DPM) synthase complex; tethers catalytic subunit to the ER.</text>
</comment>
<comment type="similarity">
    <text evidence="2 7">Belongs to the DPM3 family.</text>
</comment>
<dbReference type="PANTHER" id="PTHR16433">
    <property type="entry name" value="DOLICHOL-PHOSPHATE MANNOSYLTRANSFERASE SUBUNIT 3"/>
    <property type="match status" value="1"/>
</dbReference>
<evidence type="ECO:0000256" key="6">
    <source>
        <dbReference type="ARBA" id="ARBA00023136"/>
    </source>
</evidence>
<gene>
    <name evidence="8" type="ORF">R1flu_022991</name>
</gene>
<comment type="pathway">
    <text evidence="7">Protein modification; protein glycosylation.</text>
</comment>
<keyword evidence="6 7" id="KW-0472">Membrane</keyword>
<keyword evidence="5 7" id="KW-1133">Transmembrane helix</keyword>
<reference evidence="8 9" key="1">
    <citation type="submission" date="2024-09" db="EMBL/GenBank/DDBJ databases">
        <title>Chromosome-scale assembly of Riccia fluitans.</title>
        <authorList>
            <person name="Paukszto L."/>
            <person name="Sawicki J."/>
            <person name="Karawczyk K."/>
            <person name="Piernik-Szablinska J."/>
            <person name="Szczecinska M."/>
            <person name="Mazdziarz M."/>
        </authorList>
    </citation>
    <scope>NUCLEOTIDE SEQUENCE [LARGE SCALE GENOMIC DNA]</scope>
    <source>
        <strain evidence="8">Rf_01</strain>
        <tissue evidence="8">Aerial parts of the thallus</tissue>
    </source>
</reference>
<evidence type="ECO:0000313" key="8">
    <source>
        <dbReference type="EMBL" id="KAL2611299.1"/>
    </source>
</evidence>
<evidence type="ECO:0000256" key="5">
    <source>
        <dbReference type="ARBA" id="ARBA00022989"/>
    </source>
</evidence>
<feature type="transmembrane region" description="Helical" evidence="7">
    <location>
        <begin position="40"/>
        <end position="61"/>
    </location>
</feature>
<keyword evidence="3 7" id="KW-0812">Transmembrane</keyword>
<protein>
    <recommendedName>
        <fullName evidence="7">Dolichol-phosphate mannosyltransferase subunit 3</fullName>
    </recommendedName>
</protein>
<organism evidence="8 9">
    <name type="scientific">Riccia fluitans</name>
    <dbReference type="NCBI Taxonomy" id="41844"/>
    <lineage>
        <taxon>Eukaryota</taxon>
        <taxon>Viridiplantae</taxon>
        <taxon>Streptophyta</taxon>
        <taxon>Embryophyta</taxon>
        <taxon>Marchantiophyta</taxon>
        <taxon>Marchantiopsida</taxon>
        <taxon>Marchantiidae</taxon>
        <taxon>Marchantiales</taxon>
        <taxon>Ricciaceae</taxon>
        <taxon>Riccia</taxon>
    </lineage>
</organism>
<comment type="caution">
    <text evidence="8">The sequence shown here is derived from an EMBL/GenBank/DDBJ whole genome shotgun (WGS) entry which is preliminary data.</text>
</comment>
<evidence type="ECO:0000256" key="7">
    <source>
        <dbReference type="RuleBase" id="RU365085"/>
    </source>
</evidence>
<keyword evidence="4 7" id="KW-0256">Endoplasmic reticulum</keyword>
<name>A0ABD1XQS7_9MARC</name>
<keyword evidence="9" id="KW-1185">Reference proteome</keyword>
<evidence type="ECO:0000256" key="2">
    <source>
        <dbReference type="ARBA" id="ARBA00010430"/>
    </source>
</evidence>
<proteinExistence type="inferred from homology"/>
<accession>A0ABD1XQS7</accession>